<dbReference type="EMBL" id="JAVYJV010000016">
    <property type="protein sequence ID" value="KAK4350388.1"/>
    <property type="molecule type" value="Genomic_DNA"/>
</dbReference>
<dbReference type="SUPFAM" id="SSF54236">
    <property type="entry name" value="Ubiquitin-like"/>
    <property type="match status" value="1"/>
</dbReference>
<reference evidence="1" key="1">
    <citation type="submission" date="2023-12" db="EMBL/GenBank/DDBJ databases">
        <title>Genome assembly of Anisodus tanguticus.</title>
        <authorList>
            <person name="Wang Y.-J."/>
        </authorList>
    </citation>
    <scope>NUCLEOTIDE SEQUENCE</scope>
    <source>
        <strain evidence="1">KB-2021</strain>
        <tissue evidence="1">Leaf</tissue>
    </source>
</reference>
<organism evidence="1 2">
    <name type="scientific">Anisodus tanguticus</name>
    <dbReference type="NCBI Taxonomy" id="243964"/>
    <lineage>
        <taxon>Eukaryota</taxon>
        <taxon>Viridiplantae</taxon>
        <taxon>Streptophyta</taxon>
        <taxon>Embryophyta</taxon>
        <taxon>Tracheophyta</taxon>
        <taxon>Spermatophyta</taxon>
        <taxon>Magnoliopsida</taxon>
        <taxon>eudicotyledons</taxon>
        <taxon>Gunneridae</taxon>
        <taxon>Pentapetalae</taxon>
        <taxon>asterids</taxon>
        <taxon>lamiids</taxon>
        <taxon>Solanales</taxon>
        <taxon>Solanaceae</taxon>
        <taxon>Solanoideae</taxon>
        <taxon>Hyoscyameae</taxon>
        <taxon>Anisodus</taxon>
    </lineage>
</organism>
<accession>A0AAE1RG00</accession>
<keyword evidence="2" id="KW-1185">Reference proteome</keyword>
<gene>
    <name evidence="1" type="ORF">RND71_029701</name>
</gene>
<dbReference type="InterPro" id="IPR029071">
    <property type="entry name" value="Ubiquitin-like_domsf"/>
</dbReference>
<name>A0AAE1RG00_9SOLA</name>
<dbReference type="AlphaFoldDB" id="A0AAE1RG00"/>
<evidence type="ECO:0008006" key="3">
    <source>
        <dbReference type="Google" id="ProtNLM"/>
    </source>
</evidence>
<dbReference type="Proteomes" id="UP001291623">
    <property type="component" value="Unassembled WGS sequence"/>
</dbReference>
<proteinExistence type="predicted"/>
<evidence type="ECO:0000313" key="2">
    <source>
        <dbReference type="Proteomes" id="UP001291623"/>
    </source>
</evidence>
<dbReference type="Gene3D" id="3.10.20.90">
    <property type="entry name" value="Phosphatidylinositol 3-kinase Catalytic Subunit, Chain A, domain 1"/>
    <property type="match status" value="1"/>
</dbReference>
<sequence>MPPSAWVIAPPSPQPPMVNMIPRPPGSQFMPLGAPQLFVPLLMCQPGMPMVPPPPMPKECCLHLHWRKPLFLKNQSRKGKSLMRNLTGQVLEITVESLSETIGSLKEKISREIQLPANKQKLSEKQHVLYDTGLGQKAIINTEVAVNKVGIIKTPNQTIQCKDGFN</sequence>
<comment type="caution">
    <text evidence="1">The sequence shown here is derived from an EMBL/GenBank/DDBJ whole genome shotgun (WGS) entry which is preliminary data.</text>
</comment>
<evidence type="ECO:0000313" key="1">
    <source>
        <dbReference type="EMBL" id="KAK4350388.1"/>
    </source>
</evidence>
<protein>
    <recommendedName>
        <fullName evidence="3">Ubiquitin-like domain-containing protein</fullName>
    </recommendedName>
</protein>